<feature type="region of interest" description="Disordered" evidence="1">
    <location>
        <begin position="1"/>
        <end position="123"/>
    </location>
</feature>
<reference evidence="2 3" key="1">
    <citation type="submission" date="2024-02" db="EMBL/GenBank/DDBJ databases">
        <title>A draft genome for the cacao thread blight pathogen Marasmius crinis-equi.</title>
        <authorList>
            <person name="Cohen S.P."/>
            <person name="Baruah I.K."/>
            <person name="Amoako-Attah I."/>
            <person name="Bukari Y."/>
            <person name="Meinhardt L.W."/>
            <person name="Bailey B.A."/>
        </authorList>
    </citation>
    <scope>NUCLEOTIDE SEQUENCE [LARGE SCALE GENOMIC DNA]</scope>
    <source>
        <strain evidence="2 3">GH-76</strain>
    </source>
</reference>
<feature type="compositionally biased region" description="Low complexity" evidence="1">
    <location>
        <begin position="513"/>
        <end position="538"/>
    </location>
</feature>
<feature type="compositionally biased region" description="Low complexity" evidence="1">
    <location>
        <begin position="864"/>
        <end position="874"/>
    </location>
</feature>
<feature type="compositionally biased region" description="Polar residues" evidence="1">
    <location>
        <begin position="39"/>
        <end position="51"/>
    </location>
</feature>
<feature type="region of interest" description="Disordered" evidence="1">
    <location>
        <begin position="339"/>
        <end position="372"/>
    </location>
</feature>
<feature type="compositionally biased region" description="Basic and acidic residues" evidence="1">
    <location>
        <begin position="848"/>
        <end position="859"/>
    </location>
</feature>
<proteinExistence type="predicted"/>
<protein>
    <submittedName>
        <fullName evidence="2">SERTA domain-containing protein 3</fullName>
    </submittedName>
</protein>
<feature type="region of interest" description="Disordered" evidence="1">
    <location>
        <begin position="506"/>
        <end position="667"/>
    </location>
</feature>
<evidence type="ECO:0000256" key="1">
    <source>
        <dbReference type="SAM" id="MobiDB-lite"/>
    </source>
</evidence>
<feature type="compositionally biased region" description="Basic and acidic residues" evidence="1">
    <location>
        <begin position="573"/>
        <end position="582"/>
    </location>
</feature>
<feature type="compositionally biased region" description="Polar residues" evidence="1">
    <location>
        <begin position="539"/>
        <end position="551"/>
    </location>
</feature>
<accession>A0ABR3FCC8</accession>
<dbReference type="EMBL" id="JBAHYK010000568">
    <property type="protein sequence ID" value="KAL0572900.1"/>
    <property type="molecule type" value="Genomic_DNA"/>
</dbReference>
<feature type="compositionally biased region" description="Polar residues" evidence="1">
    <location>
        <begin position="356"/>
        <end position="369"/>
    </location>
</feature>
<feature type="compositionally biased region" description="Low complexity" evidence="1">
    <location>
        <begin position="810"/>
        <end position="825"/>
    </location>
</feature>
<feature type="compositionally biased region" description="Low complexity" evidence="1">
    <location>
        <begin position="556"/>
        <end position="566"/>
    </location>
</feature>
<evidence type="ECO:0000313" key="3">
    <source>
        <dbReference type="Proteomes" id="UP001465976"/>
    </source>
</evidence>
<feature type="region of interest" description="Disordered" evidence="1">
    <location>
        <begin position="910"/>
        <end position="941"/>
    </location>
</feature>
<comment type="caution">
    <text evidence="2">The sequence shown here is derived from an EMBL/GenBank/DDBJ whole genome shotgun (WGS) entry which is preliminary data.</text>
</comment>
<feature type="compositionally biased region" description="Polar residues" evidence="1">
    <location>
        <begin position="1"/>
        <end position="22"/>
    </location>
</feature>
<gene>
    <name evidence="2" type="primary">RBT1_15</name>
    <name evidence="2" type="ORF">V5O48_009069</name>
</gene>
<feature type="compositionally biased region" description="Basic and acidic residues" evidence="1">
    <location>
        <begin position="339"/>
        <end position="354"/>
    </location>
</feature>
<feature type="region of interest" description="Disordered" evidence="1">
    <location>
        <begin position="719"/>
        <end position="897"/>
    </location>
</feature>
<feature type="compositionally biased region" description="Low complexity" evidence="1">
    <location>
        <begin position="764"/>
        <end position="775"/>
    </location>
</feature>
<feature type="compositionally biased region" description="Polar residues" evidence="1">
    <location>
        <begin position="68"/>
        <end position="94"/>
    </location>
</feature>
<organism evidence="2 3">
    <name type="scientific">Marasmius crinis-equi</name>
    <dbReference type="NCBI Taxonomy" id="585013"/>
    <lineage>
        <taxon>Eukaryota</taxon>
        <taxon>Fungi</taxon>
        <taxon>Dikarya</taxon>
        <taxon>Basidiomycota</taxon>
        <taxon>Agaricomycotina</taxon>
        <taxon>Agaricomycetes</taxon>
        <taxon>Agaricomycetidae</taxon>
        <taxon>Agaricales</taxon>
        <taxon>Marasmiineae</taxon>
        <taxon>Marasmiaceae</taxon>
        <taxon>Marasmius</taxon>
    </lineage>
</organism>
<keyword evidence="3" id="KW-1185">Reference proteome</keyword>
<sequence>MPGNQVVSKTALSVNGDSQKAVASNELHPVPDTPDKNQAAMTATNESSPNDAATKKGPSTDKVDNPGDISNNNVKFIENSSASIEAPPQSTANEADSNGDSSASKSVSKQSNDPKGDPKTRRLTAFTGARLAFLQGELEKFASAEISRTDQSYLEGVNERYFRRFPETTEHNVDPCEEYLAAVDDTSEEDPHPPPPERQPGQTSQQFEEEMQKYRDLQSRIIRRQDQIARWLRYHSKNNNGQLLDAHIILLNRLVGKEKEKKPGRRSTSYNLWHKHHQNFLEPAIEEAYREAKQEFEEKRKGAAGGELRGADGSVIKAPARLRIWQDIVKAEFEKLPKQEQEEWQSRTEEDHQKRLQNSAASKELQISTDPEDRQRSIDLLHSWTMPLLQGIQKITGLNVSLFCSGPIPADQGRISVLGMHCGRIIENPCDTFGTHYREEIKKFFYPLFADFCTKTHTMQECQQLSLGPEAQLGRLFDSDAVYMERLGSEDRALVTKLKAASKSLGKIARPQSTSASSSASGTSTATTSKSSTMPTASIQKATASSRSTNAPILASSSSSGGTTSSRALPSADSRRPVKDGEVLAQTSVSVTASEDPVSGARPRKMASQLAPPTTLKVPDAQVPRRPAPVARSEPRPPVLVAASSLSKKPSHQLPIPSSSRAFPVGGSSRGVGGPVVNARGQQIASAVAGSSKAARDERIDSLDADGYRSKINVNALRRRESQVSRMTTFHGHPPKRLPGSAKNPIVLSSSPPGTPPRKRARASPLSISSRGSSPIPSPTRKACRVSSPSPSPSERTASPQLPIRPKTVAASSPPESSLPRASSPPSSPVHRLSAPAESPIRGRKRRLEAEVEDVKVEEGSPYSSASAEEISAALSGEMDASSPLKPQRSTRAQRRSQVYVEIVRPRKRVRKTRDATAEKQTVQIPETTQRGEGNAKGKAKAKEYTVDLPEGALPYLEKTLDLCSGISVGEQQEDLWQRLVTAYVAMEEEAGFKGGQLGSDGRPEAVGVWIKSARTPKYRPAVDVAKFREAFTKWWWYLAPEWRVPDGEQVELLRGEGDWEELKSVGTGPNGMTSVMAALAWWLDAVERLPVKAFRDRQFRVREMEEWEDAASDVLFSYEQMLA</sequence>
<evidence type="ECO:0000313" key="2">
    <source>
        <dbReference type="EMBL" id="KAL0572900.1"/>
    </source>
</evidence>
<feature type="compositionally biased region" description="Low complexity" evidence="1">
    <location>
        <begin position="95"/>
        <end position="111"/>
    </location>
</feature>
<feature type="region of interest" description="Disordered" evidence="1">
    <location>
        <begin position="185"/>
        <end position="209"/>
    </location>
</feature>
<dbReference type="Proteomes" id="UP001465976">
    <property type="component" value="Unassembled WGS sequence"/>
</dbReference>
<name>A0ABR3FCC8_9AGAR</name>
<feature type="compositionally biased region" description="Polar residues" evidence="1">
    <location>
        <begin position="919"/>
        <end position="931"/>
    </location>
</feature>